<dbReference type="Gene3D" id="2.60.40.1080">
    <property type="match status" value="1"/>
</dbReference>
<proteinExistence type="predicted"/>
<dbReference type="CDD" id="cd00063">
    <property type="entry name" value="FN3"/>
    <property type="match status" value="1"/>
</dbReference>
<organism evidence="2 3">
    <name type="scientific">Pedobacter boryungensis</name>
    <dbReference type="NCBI Taxonomy" id="869962"/>
    <lineage>
        <taxon>Bacteria</taxon>
        <taxon>Pseudomonadati</taxon>
        <taxon>Bacteroidota</taxon>
        <taxon>Sphingobacteriia</taxon>
        <taxon>Sphingobacteriales</taxon>
        <taxon>Sphingobacteriaceae</taxon>
        <taxon>Pedobacter</taxon>
    </lineage>
</organism>
<feature type="domain" description="Fibronectin type-III" evidence="1">
    <location>
        <begin position="28"/>
        <end position="117"/>
    </location>
</feature>
<sequence>MKNISILFLVVFLFACKDENNTPIESSKPYDLEVVSSTLTSIKISWKDLTSVSGFNVYRKTGSSNYVKITSIAFPIKSYSDTQLTPGTLYTYKVTAVTADGAESLPTNELTVSTVINTVITGFSIPSKNFGDAPFSILPPISNSPEPFFYISGNENVAKILGNVITIIGPGSSIISVNQKATSNYSIGTISTIFTVNGASPTLSNFIVVTKFNYDPTRFPEEIIPPTSNSTGKFSYTSSDTSIASIGTLQCGLGCSIPTLEIKKAGTVTITANQAAQGAYSSGTISKTITLTN</sequence>
<comment type="caution">
    <text evidence="2">The sequence shown here is derived from an EMBL/GenBank/DDBJ whole genome shotgun (WGS) entry which is preliminary data.</text>
</comment>
<evidence type="ECO:0000259" key="1">
    <source>
        <dbReference type="PROSITE" id="PS50853"/>
    </source>
</evidence>
<keyword evidence="3" id="KW-1185">Reference proteome</keyword>
<dbReference type="SMART" id="SM00060">
    <property type="entry name" value="FN3"/>
    <property type="match status" value="1"/>
</dbReference>
<evidence type="ECO:0000313" key="2">
    <source>
        <dbReference type="EMBL" id="NQX31991.1"/>
    </source>
</evidence>
<dbReference type="InterPro" id="IPR013783">
    <property type="entry name" value="Ig-like_fold"/>
</dbReference>
<dbReference type="EMBL" id="JABMKV010000002">
    <property type="protein sequence ID" value="NQX31991.1"/>
    <property type="molecule type" value="Genomic_DNA"/>
</dbReference>
<accession>A0ABX2DGA8</accession>
<name>A0ABX2DGA8_9SPHI</name>
<dbReference type="InterPro" id="IPR003961">
    <property type="entry name" value="FN3_dom"/>
</dbReference>
<dbReference type="PROSITE" id="PS50853">
    <property type="entry name" value="FN3"/>
    <property type="match status" value="1"/>
</dbReference>
<protein>
    <submittedName>
        <fullName evidence="2">Fibronectin type III domain-containing protein</fullName>
    </submittedName>
</protein>
<dbReference type="InterPro" id="IPR036116">
    <property type="entry name" value="FN3_sf"/>
</dbReference>
<reference evidence="2 3" key="1">
    <citation type="submission" date="2020-05" db="EMBL/GenBank/DDBJ databases">
        <title>Description of Pedobacter foliorum sp. nov.</title>
        <authorList>
            <person name="Qi S."/>
            <person name="Carlier A."/>
            <person name="Cnockaert M."/>
            <person name="Vandamme P."/>
        </authorList>
    </citation>
    <scope>NUCLEOTIDE SEQUENCE [LARGE SCALE GENOMIC DNA]</scope>
    <source>
        <strain evidence="2 3">LMG 31300</strain>
    </source>
</reference>
<dbReference type="SUPFAM" id="SSF49265">
    <property type="entry name" value="Fibronectin type III"/>
    <property type="match status" value="1"/>
</dbReference>
<dbReference type="RefSeq" id="WP_173271625.1">
    <property type="nucleotide sequence ID" value="NZ_JABMKV010000002.1"/>
</dbReference>
<dbReference type="PROSITE" id="PS51257">
    <property type="entry name" value="PROKAR_LIPOPROTEIN"/>
    <property type="match status" value="1"/>
</dbReference>
<dbReference type="Gene3D" id="2.60.40.10">
    <property type="entry name" value="Immunoglobulins"/>
    <property type="match status" value="1"/>
</dbReference>
<dbReference type="Pfam" id="PF00041">
    <property type="entry name" value="fn3"/>
    <property type="match status" value="1"/>
</dbReference>
<evidence type="ECO:0000313" key="3">
    <source>
        <dbReference type="Proteomes" id="UP000762110"/>
    </source>
</evidence>
<dbReference type="Proteomes" id="UP000762110">
    <property type="component" value="Unassembled WGS sequence"/>
</dbReference>
<gene>
    <name evidence="2" type="ORF">HQN85_09645</name>
</gene>